<dbReference type="InterPro" id="IPR052929">
    <property type="entry name" value="RNase_H-like_EbsB-rel"/>
</dbReference>
<dbReference type="InterPro" id="IPR000010">
    <property type="entry name" value="Cystatin_dom"/>
</dbReference>
<proteinExistence type="predicted"/>
<dbReference type="Pfam" id="PF13456">
    <property type="entry name" value="RVT_3"/>
    <property type="match status" value="1"/>
</dbReference>
<evidence type="ECO:0000313" key="6">
    <source>
        <dbReference type="Proteomes" id="UP000467841"/>
    </source>
</evidence>
<dbReference type="GO" id="GO:0004523">
    <property type="term" value="F:RNA-DNA hybrid ribonuclease activity"/>
    <property type="evidence" value="ECO:0007669"/>
    <property type="project" value="InterPro"/>
</dbReference>
<dbReference type="InterPro" id="IPR002156">
    <property type="entry name" value="RNaseH_domain"/>
</dbReference>
<dbReference type="CDD" id="cd06222">
    <property type="entry name" value="RNase_H_like"/>
    <property type="match status" value="1"/>
</dbReference>
<dbReference type="PANTHER" id="PTHR47074:SF49">
    <property type="entry name" value="POLYNUCLEOTIDYL TRANSFERASE, RIBONUCLEASE H-LIKE SUPERFAMILY PROTEIN"/>
    <property type="match status" value="1"/>
</dbReference>
<dbReference type="Pfam" id="PF16845">
    <property type="entry name" value="SQAPI"/>
    <property type="match status" value="1"/>
</dbReference>
<protein>
    <recommendedName>
        <fullName evidence="7">RNase H type-1 domain-containing protein</fullName>
    </recommendedName>
</protein>
<dbReference type="Gene3D" id="3.30.420.10">
    <property type="entry name" value="Ribonuclease H-like superfamily/Ribonuclease H"/>
    <property type="match status" value="1"/>
</dbReference>
<evidence type="ECO:0000256" key="2">
    <source>
        <dbReference type="ARBA" id="ARBA00022704"/>
    </source>
</evidence>
<dbReference type="CDD" id="cd00042">
    <property type="entry name" value="CY"/>
    <property type="match status" value="1"/>
</dbReference>
<dbReference type="Gene3D" id="3.10.450.10">
    <property type="match status" value="1"/>
</dbReference>
<dbReference type="InterPro" id="IPR044730">
    <property type="entry name" value="RNase_H-like_dom_plant"/>
</dbReference>
<keyword evidence="6" id="KW-1185">Reference proteome</keyword>
<evidence type="ECO:0000313" key="5">
    <source>
        <dbReference type="EMBL" id="CAA7043353.1"/>
    </source>
</evidence>
<dbReference type="EMBL" id="CACVBM020001276">
    <property type="protein sequence ID" value="CAA7043353.1"/>
    <property type="molecule type" value="Genomic_DNA"/>
</dbReference>
<keyword evidence="1" id="KW-0646">Protease inhibitor</keyword>
<evidence type="ECO:0000259" key="4">
    <source>
        <dbReference type="Pfam" id="PF16845"/>
    </source>
</evidence>
<name>A0A6D2K451_9BRAS</name>
<dbReference type="Proteomes" id="UP000467841">
    <property type="component" value="Unassembled WGS sequence"/>
</dbReference>
<sequence length="199" mass="21765">MEVSEPIETRSEINQIPDAETITCFIDGAYQADSGVAGSAAWIFIDNNGIELGGGYGAERDVLSPITSDALAIKSALHHALHLGYTNFQIKSDAHDLILAITRQEQINEIDGLLNDINNLASMFTSLSFSFIPRSENMAAKKKKMEDIIEGGWGPIKDIKDPSVDVIAKFAVAEFNKQNNSKLKFHTVVSGDLQIVSRR</sequence>
<gene>
    <name evidence="5" type="ORF">MERR_LOCUS30588</name>
</gene>
<dbReference type="SUPFAM" id="SSF53098">
    <property type="entry name" value="Ribonuclease H-like"/>
    <property type="match status" value="1"/>
</dbReference>
<evidence type="ECO:0008006" key="7">
    <source>
        <dbReference type="Google" id="ProtNLM"/>
    </source>
</evidence>
<organism evidence="5 6">
    <name type="scientific">Microthlaspi erraticum</name>
    <dbReference type="NCBI Taxonomy" id="1685480"/>
    <lineage>
        <taxon>Eukaryota</taxon>
        <taxon>Viridiplantae</taxon>
        <taxon>Streptophyta</taxon>
        <taxon>Embryophyta</taxon>
        <taxon>Tracheophyta</taxon>
        <taxon>Spermatophyta</taxon>
        <taxon>Magnoliopsida</taxon>
        <taxon>eudicotyledons</taxon>
        <taxon>Gunneridae</taxon>
        <taxon>Pentapetalae</taxon>
        <taxon>rosids</taxon>
        <taxon>malvids</taxon>
        <taxon>Brassicales</taxon>
        <taxon>Brassicaceae</taxon>
        <taxon>Coluteocarpeae</taxon>
        <taxon>Microthlaspi</taxon>
    </lineage>
</organism>
<comment type="caution">
    <text evidence="5">The sequence shown here is derived from an EMBL/GenBank/DDBJ whole genome shotgun (WGS) entry which is preliminary data.</text>
</comment>
<dbReference type="GO" id="GO:0004869">
    <property type="term" value="F:cysteine-type endopeptidase inhibitor activity"/>
    <property type="evidence" value="ECO:0007669"/>
    <property type="project" value="UniProtKB-KW"/>
</dbReference>
<dbReference type="InterPro" id="IPR012337">
    <property type="entry name" value="RNaseH-like_sf"/>
</dbReference>
<feature type="domain" description="RNase H type-1" evidence="3">
    <location>
        <begin position="26"/>
        <end position="141"/>
    </location>
</feature>
<reference evidence="5" key="1">
    <citation type="submission" date="2020-01" db="EMBL/GenBank/DDBJ databases">
        <authorList>
            <person name="Mishra B."/>
        </authorList>
    </citation>
    <scope>NUCLEOTIDE SEQUENCE [LARGE SCALE GENOMIC DNA]</scope>
</reference>
<keyword evidence="2" id="KW-0789">Thiol protease inhibitor</keyword>
<evidence type="ECO:0000259" key="3">
    <source>
        <dbReference type="Pfam" id="PF13456"/>
    </source>
</evidence>
<evidence type="ECO:0000256" key="1">
    <source>
        <dbReference type="ARBA" id="ARBA00022690"/>
    </source>
</evidence>
<feature type="domain" description="Cystatin" evidence="4">
    <location>
        <begin position="156"/>
        <end position="197"/>
    </location>
</feature>
<dbReference type="InterPro" id="IPR036397">
    <property type="entry name" value="RNaseH_sf"/>
</dbReference>
<dbReference type="PANTHER" id="PTHR47074">
    <property type="entry name" value="BNAC02G40300D PROTEIN"/>
    <property type="match status" value="1"/>
</dbReference>
<dbReference type="InterPro" id="IPR046350">
    <property type="entry name" value="Cystatin_sf"/>
</dbReference>
<dbReference type="OrthoDB" id="1712133at2759"/>
<dbReference type="SUPFAM" id="SSF54403">
    <property type="entry name" value="Cystatin/monellin"/>
    <property type="match status" value="1"/>
</dbReference>
<dbReference type="GO" id="GO:0003676">
    <property type="term" value="F:nucleic acid binding"/>
    <property type="evidence" value="ECO:0007669"/>
    <property type="project" value="InterPro"/>
</dbReference>
<accession>A0A6D2K451</accession>
<dbReference type="AlphaFoldDB" id="A0A6D2K451"/>